<feature type="region of interest" description="Disordered" evidence="1">
    <location>
        <begin position="107"/>
        <end position="211"/>
    </location>
</feature>
<protein>
    <submittedName>
        <fullName evidence="2">Uncharacterized protein</fullName>
    </submittedName>
</protein>
<reference evidence="2" key="1">
    <citation type="submission" date="2018-11" db="EMBL/GenBank/DDBJ databases">
        <authorList>
            <person name="Grassa J C."/>
        </authorList>
    </citation>
    <scope>NUCLEOTIDE SEQUENCE [LARGE SCALE GENOMIC DNA]</scope>
</reference>
<dbReference type="Gramene" id="evm.model.06.2085">
    <property type="protein sequence ID" value="cds.evm.model.06.2085"/>
    <property type="gene ID" value="evm.TU.06.2085"/>
</dbReference>
<feature type="compositionally biased region" description="Basic and acidic residues" evidence="1">
    <location>
        <begin position="195"/>
        <end position="210"/>
    </location>
</feature>
<evidence type="ECO:0000313" key="3">
    <source>
        <dbReference type="Proteomes" id="UP000596661"/>
    </source>
</evidence>
<name>A0A803PX03_CANSA</name>
<organism evidence="2 3">
    <name type="scientific">Cannabis sativa</name>
    <name type="common">Hemp</name>
    <name type="synonym">Marijuana</name>
    <dbReference type="NCBI Taxonomy" id="3483"/>
    <lineage>
        <taxon>Eukaryota</taxon>
        <taxon>Viridiplantae</taxon>
        <taxon>Streptophyta</taxon>
        <taxon>Embryophyta</taxon>
        <taxon>Tracheophyta</taxon>
        <taxon>Spermatophyta</taxon>
        <taxon>Magnoliopsida</taxon>
        <taxon>eudicotyledons</taxon>
        <taxon>Gunneridae</taxon>
        <taxon>Pentapetalae</taxon>
        <taxon>rosids</taxon>
        <taxon>fabids</taxon>
        <taxon>Rosales</taxon>
        <taxon>Cannabaceae</taxon>
        <taxon>Cannabis</taxon>
    </lineage>
</organism>
<proteinExistence type="predicted"/>
<sequence length="231" mass="25797">MFSEDDELALKVVVLYFVQCFVLSDSVTKKVSDLELDIIDNGRILNCSNDNVPSLKEFKNSIFSISLSKLKVKKLFPIKEELLSLHLDGFFVDKNLDDMRKGKSVQIDDVDSHDVEEYDNKEEVEIEEASHGDEDDVEDDDEDDGENEEGDNEKNEGGVNEDVSRGEKNDIKGIINDEDDDRDGSGEGDNGNDVEVSKDVVNDEKKEKIDGQLPVEDDDAVMVGLKAAAKF</sequence>
<feature type="compositionally biased region" description="Basic and acidic residues" evidence="1">
    <location>
        <begin position="152"/>
        <end position="171"/>
    </location>
</feature>
<reference evidence="2" key="2">
    <citation type="submission" date="2021-03" db="UniProtKB">
        <authorList>
            <consortium name="EnsemblPlants"/>
        </authorList>
    </citation>
    <scope>IDENTIFICATION</scope>
</reference>
<dbReference type="Proteomes" id="UP000596661">
    <property type="component" value="Chromosome 6"/>
</dbReference>
<dbReference type="EMBL" id="UZAU01000623">
    <property type="status" value="NOT_ANNOTATED_CDS"/>
    <property type="molecule type" value="Genomic_DNA"/>
</dbReference>
<evidence type="ECO:0000256" key="1">
    <source>
        <dbReference type="SAM" id="MobiDB-lite"/>
    </source>
</evidence>
<accession>A0A803PX03</accession>
<dbReference type="AlphaFoldDB" id="A0A803PX03"/>
<evidence type="ECO:0000313" key="2">
    <source>
        <dbReference type="EnsemblPlants" id="cds.evm.model.06.2085"/>
    </source>
</evidence>
<dbReference type="EnsemblPlants" id="evm.model.06.2085">
    <property type="protein sequence ID" value="cds.evm.model.06.2085"/>
    <property type="gene ID" value="evm.TU.06.2085"/>
</dbReference>
<feature type="compositionally biased region" description="Acidic residues" evidence="1">
    <location>
        <begin position="116"/>
        <end position="151"/>
    </location>
</feature>
<keyword evidence="3" id="KW-1185">Reference proteome</keyword>